<protein>
    <submittedName>
        <fullName evidence="4">Phospholipid-binding lipoprotein MlaA</fullName>
    </submittedName>
</protein>
<dbReference type="AlphaFoldDB" id="A0A239HKE5"/>
<dbReference type="PANTHER" id="PTHR30035">
    <property type="entry name" value="LIPOPROTEIN VACJ-RELATED"/>
    <property type="match status" value="1"/>
</dbReference>
<evidence type="ECO:0000256" key="1">
    <source>
        <dbReference type="ARBA" id="ARBA00010634"/>
    </source>
</evidence>
<dbReference type="EMBL" id="FZOG01000005">
    <property type="protein sequence ID" value="SNS81625.1"/>
    <property type="molecule type" value="Genomic_DNA"/>
</dbReference>
<accession>A0A239HKE5</accession>
<name>A0A239HKE5_9PSED</name>
<gene>
    <name evidence="4" type="ORF">SAMN05216255_3432</name>
</gene>
<feature type="signal peptide" evidence="3">
    <location>
        <begin position="1"/>
        <end position="30"/>
    </location>
</feature>
<dbReference type="GO" id="GO:0120010">
    <property type="term" value="P:intermembrane phospholipid transfer"/>
    <property type="evidence" value="ECO:0007669"/>
    <property type="project" value="TreeGrafter"/>
</dbReference>
<dbReference type="Proteomes" id="UP000242915">
    <property type="component" value="Unassembled WGS sequence"/>
</dbReference>
<evidence type="ECO:0000256" key="3">
    <source>
        <dbReference type="SAM" id="SignalP"/>
    </source>
</evidence>
<sequence length="234" mass="25917">MRKTTKSWLEQLSVWIACASVALFTVAAHASEEDDPWIGYNRVMFNINDTVDTYTLKPLAKGYQAVTPQFLEDGVHNFFNNIGEVGNLTNNLLQGKIHDAGVDTSRFIFNTTLGLLGFVDVATRMGLQRNDEDVGQTLAVWGVGSGPYLVLPLFGPSTVRDAVARVPDGLLATGLFIDHVPTRNVVYGVNLVDTRASLFPAERLIVGDRYTFVRNAYLQNREFKINDGVVEDDF</sequence>
<dbReference type="PRINTS" id="PR01805">
    <property type="entry name" value="VACJLIPOPROT"/>
</dbReference>
<keyword evidence="2 3" id="KW-0732">Signal</keyword>
<keyword evidence="5" id="KW-1185">Reference proteome</keyword>
<keyword evidence="4" id="KW-0449">Lipoprotein</keyword>
<comment type="similarity">
    <text evidence="1">Belongs to the MlaA family.</text>
</comment>
<evidence type="ECO:0000313" key="4">
    <source>
        <dbReference type="EMBL" id="SNS81625.1"/>
    </source>
</evidence>
<reference evidence="5" key="1">
    <citation type="submission" date="2017-06" db="EMBL/GenBank/DDBJ databases">
        <authorList>
            <person name="Varghese N."/>
            <person name="Submissions S."/>
        </authorList>
    </citation>
    <scope>NUCLEOTIDE SEQUENCE [LARGE SCALE GENOMIC DNA]</scope>
    <source>
        <strain evidence="5">CIP 108523</strain>
    </source>
</reference>
<proteinExistence type="inferred from homology"/>
<feature type="chain" id="PRO_5011274429" evidence="3">
    <location>
        <begin position="31"/>
        <end position="234"/>
    </location>
</feature>
<dbReference type="GO" id="GO:0016020">
    <property type="term" value="C:membrane"/>
    <property type="evidence" value="ECO:0007669"/>
    <property type="project" value="InterPro"/>
</dbReference>
<dbReference type="Pfam" id="PF04333">
    <property type="entry name" value="MlaA"/>
    <property type="match status" value="1"/>
</dbReference>
<dbReference type="InterPro" id="IPR007428">
    <property type="entry name" value="MlaA"/>
</dbReference>
<dbReference type="RefSeq" id="WP_010485302.1">
    <property type="nucleotide sequence ID" value="NZ_FZOG01000005.1"/>
</dbReference>
<dbReference type="PANTHER" id="PTHR30035:SF3">
    <property type="entry name" value="INTERMEMBRANE PHOSPHOLIPID TRANSPORT SYSTEM LIPOPROTEIN MLAA"/>
    <property type="match status" value="1"/>
</dbReference>
<evidence type="ECO:0000256" key="2">
    <source>
        <dbReference type="ARBA" id="ARBA00022729"/>
    </source>
</evidence>
<evidence type="ECO:0000313" key="5">
    <source>
        <dbReference type="Proteomes" id="UP000242915"/>
    </source>
</evidence>
<organism evidence="4 5">
    <name type="scientific">Pseudomonas segetis</name>
    <dbReference type="NCBI Taxonomy" id="298908"/>
    <lineage>
        <taxon>Bacteria</taxon>
        <taxon>Pseudomonadati</taxon>
        <taxon>Pseudomonadota</taxon>
        <taxon>Gammaproteobacteria</taxon>
        <taxon>Pseudomonadales</taxon>
        <taxon>Pseudomonadaceae</taxon>
        <taxon>Pseudomonas</taxon>
    </lineage>
</organism>